<gene>
    <name evidence="1" type="ORF">PSQ90_02700</name>
</gene>
<dbReference type="EMBL" id="CP118247">
    <property type="protein sequence ID" value="WDR06396.1"/>
    <property type="molecule type" value="Genomic_DNA"/>
</dbReference>
<evidence type="ECO:0000313" key="1">
    <source>
        <dbReference type="EMBL" id="WDR06396.1"/>
    </source>
</evidence>
<name>A0ABY7YYG2_9HYPH</name>
<organism evidence="1 2">
    <name type="scientific">Devosia rhodophyticola</name>
    <dbReference type="NCBI Taxonomy" id="3026423"/>
    <lineage>
        <taxon>Bacteria</taxon>
        <taxon>Pseudomonadati</taxon>
        <taxon>Pseudomonadota</taxon>
        <taxon>Alphaproteobacteria</taxon>
        <taxon>Hyphomicrobiales</taxon>
        <taxon>Devosiaceae</taxon>
        <taxon>Devosia</taxon>
    </lineage>
</organism>
<dbReference type="Proteomes" id="UP001222118">
    <property type="component" value="Chromosome"/>
</dbReference>
<proteinExistence type="predicted"/>
<dbReference type="RefSeq" id="WP_282211910.1">
    <property type="nucleotide sequence ID" value="NZ_CP118247.1"/>
</dbReference>
<protein>
    <submittedName>
        <fullName evidence="1">Phage tail tape measure protein</fullName>
    </submittedName>
</protein>
<keyword evidence="2" id="KW-1185">Reference proteome</keyword>
<sequence length="182" mass="18312">MADNLFPDNFGSELGDVSVELERIGNLADGVSRSLSKAFQGALTDGKSFKSVLGDIASAFSDIALKAAIKPLGDLVGNAVGNLFSATNPVLGGVTPFAKGGVIASPSYFPMGGGMGLMGEAGAEAIMPLQRGSDGRLGVAGGGGAVNVTFNVTASDARSFLQSEADVSAMLLRAVKRGTRAN</sequence>
<reference evidence="1 2" key="1">
    <citation type="submission" date="2023-02" db="EMBL/GenBank/DDBJ databases">
        <title>Devosia chondri sp. nov., isolated from the phycosphere of marine algae.</title>
        <authorList>
            <person name="Kim J.M."/>
            <person name="Lee J.K."/>
            <person name="Choi B.J."/>
            <person name="Bayburt H."/>
            <person name="Jeon C.O."/>
        </authorList>
    </citation>
    <scope>NUCLEOTIDE SEQUENCE [LARGE SCALE GENOMIC DNA]</scope>
    <source>
        <strain evidence="1 2">G2-5</strain>
    </source>
</reference>
<accession>A0ABY7YYG2</accession>
<evidence type="ECO:0000313" key="2">
    <source>
        <dbReference type="Proteomes" id="UP001222118"/>
    </source>
</evidence>